<keyword evidence="7 11" id="KW-1133">Transmembrane helix</keyword>
<dbReference type="InterPro" id="IPR003675">
    <property type="entry name" value="Rce1/LyrA-like_dom"/>
</dbReference>
<evidence type="ECO:0000259" key="12">
    <source>
        <dbReference type="Pfam" id="PF02517"/>
    </source>
</evidence>
<evidence type="ECO:0000256" key="4">
    <source>
        <dbReference type="ARBA" id="ARBA00022692"/>
    </source>
</evidence>
<feature type="transmembrane region" description="Helical" evidence="11">
    <location>
        <begin position="242"/>
        <end position="264"/>
    </location>
</feature>
<proteinExistence type="inferred from homology"/>
<feature type="transmembrane region" description="Helical" evidence="11">
    <location>
        <begin position="300"/>
        <end position="318"/>
    </location>
</feature>
<comment type="catalytic activity">
    <reaction evidence="9">
        <text>Hydrolyzes the peptide bond -P2-(S-farnesyl or geranylgeranyl)C-P1'-P2'-P3'-COOH where P1' and P2' are amino acids with aliphatic sidechains and P3' is any C-terminal residue.</text>
        <dbReference type="EC" id="3.4.26.1"/>
    </reaction>
</comment>
<dbReference type="PANTHER" id="PTHR13046:SF0">
    <property type="entry name" value="CAAX PRENYL PROTEASE 2"/>
    <property type="match status" value="1"/>
</dbReference>
<evidence type="ECO:0000256" key="3">
    <source>
        <dbReference type="ARBA" id="ARBA00022670"/>
    </source>
</evidence>
<reference evidence="13 14" key="1">
    <citation type="journal article" date="2020" name="ISME J.">
        <title>Uncovering the hidden diversity of litter-decomposition mechanisms in mushroom-forming fungi.</title>
        <authorList>
            <person name="Floudas D."/>
            <person name="Bentzer J."/>
            <person name="Ahren D."/>
            <person name="Johansson T."/>
            <person name="Persson P."/>
            <person name="Tunlid A."/>
        </authorList>
    </citation>
    <scope>NUCLEOTIDE SEQUENCE [LARGE SCALE GENOMIC DNA]</scope>
    <source>
        <strain evidence="13 14">CBS 175.51</strain>
    </source>
</reference>
<keyword evidence="8 11" id="KW-0472">Membrane</keyword>
<dbReference type="GO" id="GO:0004222">
    <property type="term" value="F:metalloendopeptidase activity"/>
    <property type="evidence" value="ECO:0007669"/>
    <property type="project" value="InterPro"/>
</dbReference>
<dbReference type="PANTHER" id="PTHR13046">
    <property type="entry name" value="PROTEASE U48 CAAX PRENYL PROTEASE RCE1"/>
    <property type="match status" value="1"/>
</dbReference>
<comment type="similarity">
    <text evidence="2">Belongs to the peptidase U48 family.</text>
</comment>
<sequence>MSLLDYTKALLNPTGLTGPSGLPLLPISIAHILALSFAAIYVGSLYVSNHTRLSFATDVDGKGVSAGVLQERERKANERWRDDPDVIRARLIAVSMASLTCCTAVEAIIATSTNATVLEVMNLTRKHLGFTLGSSLRPHLITPILFLGPLYATYLQQTLPFQKFWFPKQKFLNLIGLRTYTLGPLTEEIVFRACVLAPYHLAGCSPTKMVFLTPLSFGLAHAHHAWDTYNRYGRTRQAALKAVLGSTFQLIYTTLFGFHAAYLFLRTGSLLPAFSAHAFCNIMGFPEVAYEIRTWPHRKYLIILLYLLGIVGYVYTLPRWTETPGSIFWPSA</sequence>
<evidence type="ECO:0000256" key="6">
    <source>
        <dbReference type="ARBA" id="ARBA00022824"/>
    </source>
</evidence>
<dbReference type="Pfam" id="PF02517">
    <property type="entry name" value="Rce1-like"/>
    <property type="match status" value="1"/>
</dbReference>
<dbReference type="EMBL" id="JAACJK010000179">
    <property type="protein sequence ID" value="KAF5318339.1"/>
    <property type="molecule type" value="Genomic_DNA"/>
</dbReference>
<evidence type="ECO:0000313" key="14">
    <source>
        <dbReference type="Proteomes" id="UP000541558"/>
    </source>
</evidence>
<dbReference type="Proteomes" id="UP000541558">
    <property type="component" value="Unassembled WGS sequence"/>
</dbReference>
<protein>
    <recommendedName>
        <fullName evidence="10">intramembrane prenyl-peptidase Rce1</fullName>
        <ecNumber evidence="10">3.4.26.1</ecNumber>
    </recommendedName>
</protein>
<dbReference type="InterPro" id="IPR039731">
    <property type="entry name" value="Rce1"/>
</dbReference>
<dbReference type="EC" id="3.4.26.1" evidence="10"/>
<keyword evidence="3" id="KW-0645">Protease</keyword>
<dbReference type="AlphaFoldDB" id="A0A8H5B831"/>
<evidence type="ECO:0000313" key="13">
    <source>
        <dbReference type="EMBL" id="KAF5318339.1"/>
    </source>
</evidence>
<keyword evidence="14" id="KW-1185">Reference proteome</keyword>
<keyword evidence="5" id="KW-0378">Hydrolase</keyword>
<evidence type="ECO:0000256" key="2">
    <source>
        <dbReference type="ARBA" id="ARBA00006897"/>
    </source>
</evidence>
<name>A0A8H5B831_9AGAR</name>
<gene>
    <name evidence="13" type="ORF">D9611_014242</name>
</gene>
<feature type="transmembrane region" description="Helical" evidence="11">
    <location>
        <begin position="20"/>
        <end position="42"/>
    </location>
</feature>
<evidence type="ECO:0000256" key="10">
    <source>
        <dbReference type="ARBA" id="ARBA00049729"/>
    </source>
</evidence>
<accession>A0A8H5B831</accession>
<organism evidence="13 14">
    <name type="scientific">Ephemerocybe angulata</name>
    <dbReference type="NCBI Taxonomy" id="980116"/>
    <lineage>
        <taxon>Eukaryota</taxon>
        <taxon>Fungi</taxon>
        <taxon>Dikarya</taxon>
        <taxon>Basidiomycota</taxon>
        <taxon>Agaricomycotina</taxon>
        <taxon>Agaricomycetes</taxon>
        <taxon>Agaricomycetidae</taxon>
        <taxon>Agaricales</taxon>
        <taxon>Agaricineae</taxon>
        <taxon>Psathyrellaceae</taxon>
        <taxon>Ephemerocybe</taxon>
    </lineage>
</organism>
<evidence type="ECO:0000256" key="1">
    <source>
        <dbReference type="ARBA" id="ARBA00004477"/>
    </source>
</evidence>
<evidence type="ECO:0000256" key="5">
    <source>
        <dbReference type="ARBA" id="ARBA00022801"/>
    </source>
</evidence>
<comment type="caution">
    <text evidence="13">The sequence shown here is derived from an EMBL/GenBank/DDBJ whole genome shotgun (WGS) entry which is preliminary data.</text>
</comment>
<comment type="subcellular location">
    <subcellularLocation>
        <location evidence="1">Endoplasmic reticulum membrane</location>
        <topology evidence="1">Multi-pass membrane protein</topology>
    </subcellularLocation>
</comment>
<keyword evidence="6" id="KW-0256">Endoplasmic reticulum</keyword>
<dbReference type="GO" id="GO:0071586">
    <property type="term" value="P:CAAX-box protein processing"/>
    <property type="evidence" value="ECO:0007669"/>
    <property type="project" value="InterPro"/>
</dbReference>
<keyword evidence="4 11" id="KW-0812">Transmembrane</keyword>
<dbReference type="GO" id="GO:0005789">
    <property type="term" value="C:endoplasmic reticulum membrane"/>
    <property type="evidence" value="ECO:0007669"/>
    <property type="project" value="UniProtKB-SubCell"/>
</dbReference>
<evidence type="ECO:0000256" key="7">
    <source>
        <dbReference type="ARBA" id="ARBA00022989"/>
    </source>
</evidence>
<evidence type="ECO:0000256" key="8">
    <source>
        <dbReference type="ARBA" id="ARBA00023136"/>
    </source>
</evidence>
<evidence type="ECO:0000256" key="11">
    <source>
        <dbReference type="SAM" id="Phobius"/>
    </source>
</evidence>
<evidence type="ECO:0000256" key="9">
    <source>
        <dbReference type="ARBA" id="ARBA00047280"/>
    </source>
</evidence>
<dbReference type="OrthoDB" id="271604at2759"/>
<feature type="domain" description="CAAX prenyl protease 2/Lysostaphin resistance protein A-like" evidence="12">
    <location>
        <begin position="174"/>
        <end position="283"/>
    </location>
</feature>